<dbReference type="PROSITE" id="PS51286">
    <property type="entry name" value="RAP"/>
    <property type="match status" value="1"/>
</dbReference>
<dbReference type="VEuPathDB" id="VectorBase:AMAM005577"/>
<name>A0A182SF69_9DIPT</name>
<evidence type="ECO:0000313" key="2">
    <source>
        <dbReference type="EnsemblMetazoa" id="AMAM005577-PA"/>
    </source>
</evidence>
<accession>A0A182SF69</accession>
<keyword evidence="3" id="KW-1185">Reference proteome</keyword>
<proteinExistence type="predicted"/>
<reference evidence="2" key="2">
    <citation type="submission" date="2020-05" db="UniProtKB">
        <authorList>
            <consortium name="EnsemblMetazoa"/>
        </authorList>
    </citation>
    <scope>IDENTIFICATION</scope>
    <source>
        <strain evidence="2">maculatus3</strain>
    </source>
</reference>
<organism evidence="2 3">
    <name type="scientific">Anopheles maculatus</name>
    <dbReference type="NCBI Taxonomy" id="74869"/>
    <lineage>
        <taxon>Eukaryota</taxon>
        <taxon>Metazoa</taxon>
        <taxon>Ecdysozoa</taxon>
        <taxon>Arthropoda</taxon>
        <taxon>Hexapoda</taxon>
        <taxon>Insecta</taxon>
        <taxon>Pterygota</taxon>
        <taxon>Neoptera</taxon>
        <taxon>Endopterygota</taxon>
        <taxon>Diptera</taxon>
        <taxon>Nematocera</taxon>
        <taxon>Culicoidea</taxon>
        <taxon>Culicidae</taxon>
        <taxon>Anophelinae</taxon>
        <taxon>Anopheles</taxon>
        <taxon>Anopheles maculatus group</taxon>
    </lineage>
</organism>
<dbReference type="AlphaFoldDB" id="A0A182SF69"/>
<dbReference type="Proteomes" id="UP000075901">
    <property type="component" value="Unassembled WGS sequence"/>
</dbReference>
<dbReference type="EnsemblMetazoa" id="AMAM005577-RA">
    <property type="protein sequence ID" value="AMAM005577-PA"/>
    <property type="gene ID" value="AMAM005577"/>
</dbReference>
<feature type="domain" description="RAP" evidence="1">
    <location>
        <begin position="30"/>
        <end position="87"/>
    </location>
</feature>
<evidence type="ECO:0000259" key="1">
    <source>
        <dbReference type="PROSITE" id="PS51286"/>
    </source>
</evidence>
<reference evidence="3" key="1">
    <citation type="submission" date="2013-09" db="EMBL/GenBank/DDBJ databases">
        <title>The Genome Sequence of Anopheles maculatus species B.</title>
        <authorList>
            <consortium name="The Broad Institute Genomics Platform"/>
            <person name="Neafsey D.E."/>
            <person name="Besansky N."/>
            <person name="Howell P."/>
            <person name="Walton C."/>
            <person name="Young S.K."/>
            <person name="Zeng Q."/>
            <person name="Gargeya S."/>
            <person name="Fitzgerald M."/>
            <person name="Haas B."/>
            <person name="Abouelleil A."/>
            <person name="Allen A.W."/>
            <person name="Alvarado L."/>
            <person name="Arachchi H.M."/>
            <person name="Berlin A.M."/>
            <person name="Chapman S.B."/>
            <person name="Gainer-Dewar J."/>
            <person name="Goldberg J."/>
            <person name="Griggs A."/>
            <person name="Gujja S."/>
            <person name="Hansen M."/>
            <person name="Howarth C."/>
            <person name="Imamovic A."/>
            <person name="Ireland A."/>
            <person name="Larimer J."/>
            <person name="McCowan C."/>
            <person name="Murphy C."/>
            <person name="Pearson M."/>
            <person name="Poon T.W."/>
            <person name="Priest M."/>
            <person name="Roberts A."/>
            <person name="Saif S."/>
            <person name="Shea T."/>
            <person name="Sisk P."/>
            <person name="Sykes S."/>
            <person name="Wortman J."/>
            <person name="Nusbaum C."/>
            <person name="Birren B."/>
        </authorList>
    </citation>
    <scope>NUCLEOTIDE SEQUENCE [LARGE SCALE GENOMIC DNA]</scope>
    <source>
        <strain evidence="3">maculatus3</strain>
    </source>
</reference>
<dbReference type="Pfam" id="PF08373">
    <property type="entry name" value="RAP"/>
    <property type="match status" value="1"/>
</dbReference>
<sequence length="104" mass="12550">MDDDITNTYNIRTRESILGERSSDSNLRLVAIVVGSWNCYIRHDRRRTGGYAMKLAQLRMLHYDTIEIPWYEWPIYSRDDMQKYLESKLSLLFNKPRKLEMMKK</sequence>
<dbReference type="SMART" id="SM00952">
    <property type="entry name" value="RAP"/>
    <property type="match status" value="1"/>
</dbReference>
<dbReference type="InterPro" id="IPR013584">
    <property type="entry name" value="RAP"/>
</dbReference>
<evidence type="ECO:0000313" key="3">
    <source>
        <dbReference type="Proteomes" id="UP000075901"/>
    </source>
</evidence>
<protein>
    <submittedName>
        <fullName evidence="2">RAP domain-containing protein</fullName>
    </submittedName>
</protein>